<evidence type="ECO:0000313" key="2">
    <source>
        <dbReference type="Proteomes" id="UP000024635"/>
    </source>
</evidence>
<dbReference type="AlphaFoldDB" id="A0A016U5I0"/>
<dbReference type="Proteomes" id="UP000024635">
    <property type="component" value="Unassembled WGS sequence"/>
</dbReference>
<protein>
    <submittedName>
        <fullName evidence="1">Uncharacterized protein</fullName>
    </submittedName>
</protein>
<evidence type="ECO:0000313" key="1">
    <source>
        <dbReference type="EMBL" id="EYC10206.1"/>
    </source>
</evidence>
<comment type="caution">
    <text evidence="1">The sequence shown here is derived from an EMBL/GenBank/DDBJ whole genome shotgun (WGS) entry which is preliminary data.</text>
</comment>
<gene>
    <name evidence="1" type="primary">Acey_s0057.g2821</name>
    <name evidence="1" type="ORF">Y032_0057g2821</name>
</gene>
<sequence>MAFMRDKRAHKPGAFTIPQQWNPKRILAAIYAAWIPEAEECGRKISGIYTEFERKLLDAPGLSGFYMEEGEFLEIHNLRGYSTEFTQVLHISLVLPRVSVFTPLNLHRIYIGVKTFTLGNPNDACRPSNPEIAAAKSSQGNITLNRYWCPCKSVRL</sequence>
<dbReference type="EMBL" id="JARK01001393">
    <property type="protein sequence ID" value="EYC10206.1"/>
    <property type="molecule type" value="Genomic_DNA"/>
</dbReference>
<organism evidence="1 2">
    <name type="scientific">Ancylostoma ceylanicum</name>
    <dbReference type="NCBI Taxonomy" id="53326"/>
    <lineage>
        <taxon>Eukaryota</taxon>
        <taxon>Metazoa</taxon>
        <taxon>Ecdysozoa</taxon>
        <taxon>Nematoda</taxon>
        <taxon>Chromadorea</taxon>
        <taxon>Rhabditida</taxon>
        <taxon>Rhabditina</taxon>
        <taxon>Rhabditomorpha</taxon>
        <taxon>Strongyloidea</taxon>
        <taxon>Ancylostomatidae</taxon>
        <taxon>Ancylostomatinae</taxon>
        <taxon>Ancylostoma</taxon>
    </lineage>
</organism>
<proteinExistence type="predicted"/>
<reference evidence="2" key="1">
    <citation type="journal article" date="2015" name="Nat. Genet.">
        <title>The genome and transcriptome of the zoonotic hookworm Ancylostoma ceylanicum identify infection-specific gene families.</title>
        <authorList>
            <person name="Schwarz E.M."/>
            <person name="Hu Y."/>
            <person name="Antoshechkin I."/>
            <person name="Miller M.M."/>
            <person name="Sternberg P.W."/>
            <person name="Aroian R.V."/>
        </authorList>
    </citation>
    <scope>NUCLEOTIDE SEQUENCE</scope>
    <source>
        <strain evidence="2">HY135</strain>
    </source>
</reference>
<accession>A0A016U5I0</accession>
<keyword evidence="2" id="KW-1185">Reference proteome</keyword>
<name>A0A016U5I0_9BILA</name>